<protein>
    <recommendedName>
        <fullName evidence="3">DUF2281 domain-containing protein</fullName>
    </recommendedName>
</protein>
<reference evidence="1 2" key="1">
    <citation type="submission" date="2022-08" db="EMBL/GenBank/DDBJ databases">
        <title>Paenibacillus endoradicis sp. nov., Paenibacillus radicibacter sp. nov and Paenibacillus pararadicis sp. nov., three cold-adapted plant growth-promoting bacteria isolated from root of Larix gmelinii in Great Khingan.</title>
        <authorList>
            <person name="Xue H."/>
        </authorList>
    </citation>
    <scope>NUCLEOTIDE SEQUENCE [LARGE SCALE GENOMIC DNA]</scope>
    <source>
        <strain evidence="1 2">N5-1-1-5</strain>
    </source>
</reference>
<name>A0ABT1YET9_9BACL</name>
<evidence type="ECO:0008006" key="3">
    <source>
        <dbReference type="Google" id="ProtNLM"/>
    </source>
</evidence>
<comment type="caution">
    <text evidence="1">The sequence shown here is derived from an EMBL/GenBank/DDBJ whole genome shotgun (WGS) entry which is preliminary data.</text>
</comment>
<keyword evidence="2" id="KW-1185">Reference proteome</keyword>
<organism evidence="1 2">
    <name type="scientific">Paenibacillus radicis</name>
    <name type="common">ex Xue et al. 2023</name>
    <dbReference type="NCBI Taxonomy" id="2972489"/>
    <lineage>
        <taxon>Bacteria</taxon>
        <taxon>Bacillati</taxon>
        <taxon>Bacillota</taxon>
        <taxon>Bacilli</taxon>
        <taxon>Bacillales</taxon>
        <taxon>Paenibacillaceae</taxon>
        <taxon>Paenibacillus</taxon>
    </lineage>
</organism>
<evidence type="ECO:0000313" key="2">
    <source>
        <dbReference type="Proteomes" id="UP001300012"/>
    </source>
</evidence>
<sequence>MVSKEKLFNLLDGLNELDQRAAYDFIQYLAHRNGGNKLKSEDVVDLFGRNYFIVPD</sequence>
<accession>A0ABT1YET9</accession>
<evidence type="ECO:0000313" key="1">
    <source>
        <dbReference type="EMBL" id="MCR8630480.1"/>
    </source>
</evidence>
<dbReference type="EMBL" id="JANQBD010000002">
    <property type="protein sequence ID" value="MCR8630480.1"/>
    <property type="molecule type" value="Genomic_DNA"/>
</dbReference>
<gene>
    <name evidence="1" type="ORF">NV381_04590</name>
</gene>
<dbReference type="Proteomes" id="UP001300012">
    <property type="component" value="Unassembled WGS sequence"/>
</dbReference>
<dbReference type="RefSeq" id="WP_258212089.1">
    <property type="nucleotide sequence ID" value="NZ_JANQBD010000002.1"/>
</dbReference>
<proteinExistence type="predicted"/>